<dbReference type="EMBL" id="CVRI01000046">
    <property type="protein sequence ID" value="CRK97058.1"/>
    <property type="molecule type" value="Genomic_DNA"/>
</dbReference>
<accession>A0A1J1IBE5</accession>
<sequence length="73" mass="8436">MRSLNYPFSDRKLIGSEKGYSDVVLVMQRKMLFQQETTKDSGEVEIGKKGLLSNPFLRDFMNVKILQSTNYIT</sequence>
<dbReference type="Proteomes" id="UP000183832">
    <property type="component" value="Unassembled WGS sequence"/>
</dbReference>
<proteinExistence type="predicted"/>
<gene>
    <name evidence="1" type="ORF">CLUMA_CG010473</name>
</gene>
<keyword evidence="2" id="KW-1185">Reference proteome</keyword>
<reference evidence="1 2" key="1">
    <citation type="submission" date="2015-04" db="EMBL/GenBank/DDBJ databases">
        <authorList>
            <person name="Syromyatnikov M.Y."/>
            <person name="Popov V.N."/>
        </authorList>
    </citation>
    <scope>NUCLEOTIDE SEQUENCE [LARGE SCALE GENOMIC DNA]</scope>
</reference>
<organism evidence="1 2">
    <name type="scientific">Clunio marinus</name>
    <dbReference type="NCBI Taxonomy" id="568069"/>
    <lineage>
        <taxon>Eukaryota</taxon>
        <taxon>Metazoa</taxon>
        <taxon>Ecdysozoa</taxon>
        <taxon>Arthropoda</taxon>
        <taxon>Hexapoda</taxon>
        <taxon>Insecta</taxon>
        <taxon>Pterygota</taxon>
        <taxon>Neoptera</taxon>
        <taxon>Endopterygota</taxon>
        <taxon>Diptera</taxon>
        <taxon>Nematocera</taxon>
        <taxon>Chironomoidea</taxon>
        <taxon>Chironomidae</taxon>
        <taxon>Clunio</taxon>
    </lineage>
</organism>
<evidence type="ECO:0000313" key="2">
    <source>
        <dbReference type="Proteomes" id="UP000183832"/>
    </source>
</evidence>
<evidence type="ECO:0000313" key="1">
    <source>
        <dbReference type="EMBL" id="CRK97058.1"/>
    </source>
</evidence>
<name>A0A1J1IBE5_9DIPT</name>
<dbReference type="AlphaFoldDB" id="A0A1J1IBE5"/>
<protein>
    <submittedName>
        <fullName evidence="1">CLUMA_CG010473, isoform A</fullName>
    </submittedName>
</protein>